<dbReference type="Pfam" id="PF00578">
    <property type="entry name" value="AhpC-TSA"/>
    <property type="match status" value="1"/>
</dbReference>
<dbReference type="RefSeq" id="WP_272054132.1">
    <property type="nucleotide sequence ID" value="NZ_JAQMRB010000005.1"/>
</dbReference>
<feature type="chain" id="PRO_5043756301" evidence="1">
    <location>
        <begin position="21"/>
        <end position="662"/>
    </location>
</feature>
<dbReference type="CDD" id="cd02966">
    <property type="entry name" value="TlpA_like_family"/>
    <property type="match status" value="1"/>
</dbReference>
<sequence>MSKWIIFCLVLCLLGTGADAQSIYNRKYLVAGQTVDMTYNPAGTPLENAKDVKAIVYLWRDYVWEADEVDMTWRDTCWTGSYRIPLGTALLCPVFRGGEVLDKGGQNTYAQMVFDPATGQQYPGGHVGWGILRNPLLSATYGIPEFCDAHNRIGDDVMFFWIKQQLQYFPQERANVLKYVVPVLKALGRDSAEMRRVVRGETEFILGDTASTERQIMDAMRLVRDELQDDSLWVALESKALEKFPKGLLARDRAARKICTNFTMKNDERIPAIKNLIRQFPPELYLGLQSEGDKMYYDLLRGYVYTPVVESKDYSALYECMKASPSWLLGTYFWHLVQLPYRNGEMSAVKLQPIATALVNEIFTHPREGADRLVSPSDYRANLYKVHANAFFAYAQILADCGEKAGALDWVEKIRPSFGYRDASFNEFYTRLLSTTGHSDEVIAVLEKSVGENAATQAMLDALRGGYVEDHGSEQGFEEYVDGLKSPEGQQALREKVKREMCKEKIAGFEMKNLKGKTIRSLSLKGKILVLDFWATWCAPCKAALPAMRMAVHKFSKDKDVAFYFVTTQEKVSGLAEKVQEFVKEKGYTDMNFVCDLSGDGKTNDKLYNALARQFHFSGIPLKVVIDGEGNLRWYSVGYMGNPTALVDEITFVIDEIRKESK</sequence>
<proteinExistence type="predicted"/>
<evidence type="ECO:0000259" key="2">
    <source>
        <dbReference type="PROSITE" id="PS51352"/>
    </source>
</evidence>
<reference evidence="3" key="1">
    <citation type="submission" date="2023-01" db="EMBL/GenBank/DDBJ databases">
        <title>Human gut microbiome strain richness.</title>
        <authorList>
            <person name="Chen-Liaw A."/>
        </authorList>
    </citation>
    <scope>NUCLEOTIDE SEQUENCE</scope>
    <source>
        <strain evidence="3">RTP21484st1_B7_RTP21484_190118</strain>
    </source>
</reference>
<evidence type="ECO:0000313" key="3">
    <source>
        <dbReference type="EMBL" id="MDB9222324.1"/>
    </source>
</evidence>
<dbReference type="PANTHER" id="PTHR42852">
    <property type="entry name" value="THIOL:DISULFIDE INTERCHANGE PROTEIN DSBE"/>
    <property type="match status" value="1"/>
</dbReference>
<dbReference type="Proteomes" id="UP001212263">
    <property type="component" value="Unassembled WGS sequence"/>
</dbReference>
<dbReference type="Gene3D" id="3.40.30.10">
    <property type="entry name" value="Glutaredoxin"/>
    <property type="match status" value="1"/>
</dbReference>
<accession>A0AAW6FFM6</accession>
<name>A0AAW6FFM6_9BACT</name>
<dbReference type="GO" id="GO:0016209">
    <property type="term" value="F:antioxidant activity"/>
    <property type="evidence" value="ECO:0007669"/>
    <property type="project" value="InterPro"/>
</dbReference>
<feature type="signal peptide" evidence="1">
    <location>
        <begin position="1"/>
        <end position="20"/>
    </location>
</feature>
<keyword evidence="1" id="KW-0732">Signal</keyword>
<dbReference type="GO" id="GO:0016491">
    <property type="term" value="F:oxidoreductase activity"/>
    <property type="evidence" value="ECO:0007669"/>
    <property type="project" value="InterPro"/>
</dbReference>
<dbReference type="PROSITE" id="PS51352">
    <property type="entry name" value="THIOREDOXIN_2"/>
    <property type="match status" value="1"/>
</dbReference>
<gene>
    <name evidence="3" type="ORF">PN645_04790</name>
</gene>
<protein>
    <submittedName>
        <fullName evidence="3">TlpA disulfide reductase family protein</fullName>
    </submittedName>
</protein>
<feature type="domain" description="Thioredoxin" evidence="2">
    <location>
        <begin position="500"/>
        <end position="659"/>
    </location>
</feature>
<dbReference type="InterPro" id="IPR000866">
    <property type="entry name" value="AhpC/TSA"/>
</dbReference>
<organism evidence="3 4">
    <name type="scientific">Odoribacter splanchnicus</name>
    <dbReference type="NCBI Taxonomy" id="28118"/>
    <lineage>
        <taxon>Bacteria</taxon>
        <taxon>Pseudomonadati</taxon>
        <taxon>Bacteroidota</taxon>
        <taxon>Bacteroidia</taxon>
        <taxon>Bacteroidales</taxon>
        <taxon>Odoribacteraceae</taxon>
        <taxon>Odoribacter</taxon>
    </lineage>
</organism>
<evidence type="ECO:0000313" key="4">
    <source>
        <dbReference type="Proteomes" id="UP001212263"/>
    </source>
</evidence>
<dbReference type="InterPro" id="IPR050553">
    <property type="entry name" value="Thioredoxin_ResA/DsbE_sf"/>
</dbReference>
<dbReference type="EMBL" id="JAQMRD010000004">
    <property type="protein sequence ID" value="MDB9222324.1"/>
    <property type="molecule type" value="Genomic_DNA"/>
</dbReference>
<dbReference type="AlphaFoldDB" id="A0AAW6FFM6"/>
<evidence type="ECO:0000256" key="1">
    <source>
        <dbReference type="SAM" id="SignalP"/>
    </source>
</evidence>
<comment type="caution">
    <text evidence="3">The sequence shown here is derived from an EMBL/GenBank/DDBJ whole genome shotgun (WGS) entry which is preliminary data.</text>
</comment>
<dbReference type="InterPro" id="IPR036249">
    <property type="entry name" value="Thioredoxin-like_sf"/>
</dbReference>
<dbReference type="InterPro" id="IPR013766">
    <property type="entry name" value="Thioredoxin_domain"/>
</dbReference>
<dbReference type="PANTHER" id="PTHR42852:SF17">
    <property type="entry name" value="THIOREDOXIN-LIKE PROTEIN HI_1115"/>
    <property type="match status" value="1"/>
</dbReference>
<dbReference type="SUPFAM" id="SSF52833">
    <property type="entry name" value="Thioredoxin-like"/>
    <property type="match status" value="1"/>
</dbReference>